<dbReference type="Proteomes" id="UP001500542">
    <property type="component" value="Unassembled WGS sequence"/>
</dbReference>
<keyword evidence="3" id="KW-0732">Signal</keyword>
<organism evidence="4 5">
    <name type="scientific">Kribbella koreensis</name>
    <dbReference type="NCBI Taxonomy" id="57909"/>
    <lineage>
        <taxon>Bacteria</taxon>
        <taxon>Bacillati</taxon>
        <taxon>Actinomycetota</taxon>
        <taxon>Actinomycetes</taxon>
        <taxon>Propionibacteriales</taxon>
        <taxon>Kribbellaceae</taxon>
        <taxon>Kribbella</taxon>
    </lineage>
</organism>
<dbReference type="PANTHER" id="PTHR30061">
    <property type="entry name" value="MALTOSE-BINDING PERIPLASMIC PROTEIN"/>
    <property type="match status" value="1"/>
</dbReference>
<keyword evidence="2" id="KW-0813">Transport</keyword>
<evidence type="ECO:0000313" key="5">
    <source>
        <dbReference type="Proteomes" id="UP001500542"/>
    </source>
</evidence>
<dbReference type="PANTHER" id="PTHR30061:SF50">
    <property type="entry name" value="MALTOSE_MALTODEXTRIN-BINDING PERIPLASMIC PROTEIN"/>
    <property type="match status" value="1"/>
</dbReference>
<dbReference type="PROSITE" id="PS51318">
    <property type="entry name" value="TAT"/>
    <property type="match status" value="1"/>
</dbReference>
<evidence type="ECO:0000313" key="4">
    <source>
        <dbReference type="EMBL" id="GAA0957711.1"/>
    </source>
</evidence>
<comment type="caution">
    <text evidence="4">The sequence shown here is derived from an EMBL/GenBank/DDBJ whole genome shotgun (WGS) entry which is preliminary data.</text>
</comment>
<dbReference type="Gene3D" id="3.40.190.10">
    <property type="entry name" value="Periplasmic binding protein-like II"/>
    <property type="match status" value="1"/>
</dbReference>
<gene>
    <name evidence="4" type="ORF">GCM10009554_68820</name>
</gene>
<evidence type="ECO:0000256" key="2">
    <source>
        <dbReference type="ARBA" id="ARBA00022448"/>
    </source>
</evidence>
<reference evidence="5" key="1">
    <citation type="journal article" date="2019" name="Int. J. Syst. Evol. Microbiol.">
        <title>The Global Catalogue of Microorganisms (GCM) 10K type strain sequencing project: providing services to taxonomists for standard genome sequencing and annotation.</title>
        <authorList>
            <consortium name="The Broad Institute Genomics Platform"/>
            <consortium name="The Broad Institute Genome Sequencing Center for Infectious Disease"/>
            <person name="Wu L."/>
            <person name="Ma J."/>
        </authorList>
    </citation>
    <scope>NUCLEOTIDE SEQUENCE [LARGE SCALE GENOMIC DNA]</scope>
    <source>
        <strain evidence="5">JCM 10977</strain>
    </source>
</reference>
<dbReference type="CDD" id="cd13585">
    <property type="entry name" value="PBP2_TMBP_like"/>
    <property type="match status" value="1"/>
</dbReference>
<dbReference type="InterPro" id="IPR006311">
    <property type="entry name" value="TAT_signal"/>
</dbReference>
<evidence type="ECO:0000256" key="3">
    <source>
        <dbReference type="ARBA" id="ARBA00022729"/>
    </source>
</evidence>
<dbReference type="SUPFAM" id="SSF53850">
    <property type="entry name" value="Periplasmic binding protein-like II"/>
    <property type="match status" value="1"/>
</dbReference>
<evidence type="ECO:0000256" key="1">
    <source>
        <dbReference type="ARBA" id="ARBA00008520"/>
    </source>
</evidence>
<comment type="similarity">
    <text evidence="1">Belongs to the bacterial solute-binding protein 1 family.</text>
</comment>
<dbReference type="RefSeq" id="WP_343980166.1">
    <property type="nucleotide sequence ID" value="NZ_BAAAHK010000019.1"/>
</dbReference>
<keyword evidence="5" id="KW-1185">Reference proteome</keyword>
<name>A0ABP4C0H5_9ACTN</name>
<sequence length="426" mass="45179">MPSAGGFNRRKFLAVGGGLAAMAVASCGSNTGRASDSGSSGGKPALAQWYHQYGEAGTQQAVEKYAKAYPDATVTVQWSPGDYDKKTASALLTDGGPDVFEYVNGPSIDMIKGGQVVDLTDLLGDTKSDFTPSLIARMTYQGKLYAIPQVTDMQLLVYRKSLLSAAGIQPPTTVDELIAAAKKLTTDKVKGLFVGNDGGVGILGGPALWSAGLDYLKDDNTFGFDDPAAVESLRKLRELFTSKALLLGAPTDWSDPSAFTQGLTAMQFTGLWTFPQIQKALPDDFGVLPWPKLNSTTGAPSVPVGAYGSVVSAKSKNVDAAKKFVKWLWVDQTEDQLDFAQSYGFHIPARKSLAEKADKLKSGPAADAVKFVNENGHAQTPLLWTPKSGTAYSDALNRIIKNGSDPATEIKAVKAIVEAELKRVAG</sequence>
<dbReference type="Pfam" id="PF01547">
    <property type="entry name" value="SBP_bac_1"/>
    <property type="match status" value="1"/>
</dbReference>
<proteinExistence type="inferred from homology"/>
<accession>A0ABP4C0H5</accession>
<protein>
    <submittedName>
        <fullName evidence="4">Sugar ABC transporter substrate-binding protein</fullName>
    </submittedName>
</protein>
<dbReference type="InterPro" id="IPR006059">
    <property type="entry name" value="SBP"/>
</dbReference>
<dbReference type="EMBL" id="BAAAHK010000019">
    <property type="protein sequence ID" value="GAA0957711.1"/>
    <property type="molecule type" value="Genomic_DNA"/>
</dbReference>